<dbReference type="Proteomes" id="UP000009328">
    <property type="component" value="Unassembled WGS sequence"/>
</dbReference>
<dbReference type="FunCoup" id="K0KJK4">
    <property type="interactions" value="51"/>
</dbReference>
<accession>K0KJK4</accession>
<dbReference type="GO" id="GO:0016192">
    <property type="term" value="P:vesicle-mediated transport"/>
    <property type="evidence" value="ECO:0007669"/>
    <property type="project" value="TreeGrafter"/>
</dbReference>
<dbReference type="HOGENOM" id="CLU_078289_1_1_1"/>
<organism evidence="3 4">
    <name type="scientific">Wickerhamomyces ciferrii (strain ATCC 14091 / BCRC 22168 / CBS 111 / JCM 3599 / NBRC 0793 / NRRL Y-1031 F-60-10)</name>
    <name type="common">Yeast</name>
    <name type="synonym">Pichia ciferrii</name>
    <dbReference type="NCBI Taxonomy" id="1206466"/>
    <lineage>
        <taxon>Eukaryota</taxon>
        <taxon>Fungi</taxon>
        <taxon>Dikarya</taxon>
        <taxon>Ascomycota</taxon>
        <taxon>Saccharomycotina</taxon>
        <taxon>Saccharomycetes</taxon>
        <taxon>Phaffomycetales</taxon>
        <taxon>Wickerhamomycetaceae</taxon>
        <taxon>Wickerhamomyces</taxon>
    </lineage>
</organism>
<evidence type="ECO:0000256" key="1">
    <source>
        <dbReference type="SAM" id="MobiDB-lite"/>
    </source>
</evidence>
<feature type="region of interest" description="Disordered" evidence="1">
    <location>
        <begin position="136"/>
        <end position="165"/>
    </location>
</feature>
<gene>
    <name evidence="3" type="ORF">BN7_5027</name>
</gene>
<evidence type="ECO:0000313" key="4">
    <source>
        <dbReference type="Proteomes" id="UP000009328"/>
    </source>
</evidence>
<comment type="caution">
    <text evidence="3">The sequence shown here is derived from an EMBL/GenBank/DDBJ whole genome shotgun (WGS) entry which is preliminary data.</text>
</comment>
<name>K0KJK4_WICCF</name>
<feature type="region of interest" description="Disordered" evidence="1">
    <location>
        <begin position="181"/>
        <end position="226"/>
    </location>
</feature>
<keyword evidence="2" id="KW-1133">Transmembrane helix</keyword>
<dbReference type="EMBL" id="CAIF01000197">
    <property type="protein sequence ID" value="CCH45445.1"/>
    <property type="molecule type" value="Genomic_DNA"/>
</dbReference>
<proteinExistence type="predicted"/>
<keyword evidence="2" id="KW-0812">Transmembrane</keyword>
<feature type="compositionally biased region" description="Low complexity" evidence="1">
    <location>
        <begin position="183"/>
        <end position="195"/>
    </location>
</feature>
<evidence type="ECO:0008006" key="5">
    <source>
        <dbReference type="Google" id="ProtNLM"/>
    </source>
</evidence>
<dbReference type="PANTHER" id="PTHR28187:SF1">
    <property type="entry name" value="PROTEIN RCR1-RELATED"/>
    <property type="match status" value="1"/>
</dbReference>
<dbReference type="PANTHER" id="PTHR28187">
    <property type="entry name" value="PROTEIN RCR1-RELATED"/>
    <property type="match status" value="1"/>
</dbReference>
<dbReference type="eggNOG" id="ENOG502S2K8">
    <property type="taxonomic scope" value="Eukaryota"/>
</dbReference>
<keyword evidence="2" id="KW-0472">Membrane</keyword>
<sequence length="226" mass="25150">MKKNELLTKTKIACWGWGCANASSSWNWGRWILFVLFILAILSVILAAIRINKRRNIEGREPIRGTAWITPPSYLHATNNQQTQQPFVPPYTAQANDNDAGYYDNQGTFHPNFKAQEAAANSANGQYGQSQHLNTLVPDQTGVSSPSNTYQPPSGPPPGQAQVQFTGDDHELNFQRDFSRYYNNQNQGNSSQFQPPSGPPPGQQQNDLELDNFSRPEGPPPAHLKN</sequence>
<feature type="compositionally biased region" description="Polar residues" evidence="1">
    <location>
        <begin position="136"/>
        <end position="150"/>
    </location>
</feature>
<feature type="transmembrane region" description="Helical" evidence="2">
    <location>
        <begin position="31"/>
        <end position="51"/>
    </location>
</feature>
<keyword evidence="4" id="KW-1185">Reference proteome</keyword>
<protein>
    <recommendedName>
        <fullName evidence="5">Protein RCR2</fullName>
    </recommendedName>
</protein>
<dbReference type="STRING" id="1206466.K0KJK4"/>
<dbReference type="InParanoid" id="K0KJK4"/>
<dbReference type="InterPro" id="IPR020999">
    <property type="entry name" value="Chitin_synth_reg_RCR"/>
</dbReference>
<feature type="compositionally biased region" description="Pro residues" evidence="1">
    <location>
        <begin position="217"/>
        <end position="226"/>
    </location>
</feature>
<evidence type="ECO:0000256" key="2">
    <source>
        <dbReference type="SAM" id="Phobius"/>
    </source>
</evidence>
<evidence type="ECO:0000313" key="3">
    <source>
        <dbReference type="EMBL" id="CCH45445.1"/>
    </source>
</evidence>
<reference evidence="3 4" key="1">
    <citation type="journal article" date="2012" name="Eukaryot. Cell">
        <title>Draft genome sequence of Wickerhamomyces ciferrii NRRL Y-1031 F-60-10.</title>
        <authorList>
            <person name="Schneider J."/>
            <person name="Andrea H."/>
            <person name="Blom J."/>
            <person name="Jaenicke S."/>
            <person name="Ruckert C."/>
            <person name="Schorsch C."/>
            <person name="Szczepanowski R."/>
            <person name="Farwick M."/>
            <person name="Goesmann A."/>
            <person name="Puhler A."/>
            <person name="Schaffer S."/>
            <person name="Tauch A."/>
            <person name="Kohler T."/>
            <person name="Brinkrolf K."/>
        </authorList>
    </citation>
    <scope>NUCLEOTIDE SEQUENCE [LARGE SCALE GENOMIC DNA]</scope>
    <source>
        <strain evidence="4">ATCC 14091 / BCRC 22168 / CBS 111 / JCM 3599 / NBRC 0793 / NRRL Y-1031 F-60-10</strain>
    </source>
</reference>
<dbReference type="AlphaFoldDB" id="K0KJK4"/>
<dbReference type="Pfam" id="PF12273">
    <property type="entry name" value="RCR"/>
    <property type="match status" value="1"/>
</dbReference>